<evidence type="ECO:0000256" key="1">
    <source>
        <dbReference type="SAM" id="Phobius"/>
    </source>
</evidence>
<keyword evidence="3" id="KW-1185">Reference proteome</keyword>
<evidence type="ECO:0000313" key="2">
    <source>
        <dbReference type="EMBL" id="QGU02996.1"/>
    </source>
</evidence>
<dbReference type="RefSeq" id="WP_156193325.1">
    <property type="nucleotide sequence ID" value="NZ_CP046452.1"/>
</dbReference>
<keyword evidence="1" id="KW-0472">Membrane</keyword>
<accession>A0A6B8VWE2</accession>
<evidence type="ECO:0008006" key="4">
    <source>
        <dbReference type="Google" id="ProtNLM"/>
    </source>
</evidence>
<keyword evidence="1" id="KW-1133">Transmembrane helix</keyword>
<dbReference type="Proteomes" id="UP000427071">
    <property type="component" value="Chromosome"/>
</dbReference>
<sequence>METANVVHARRLNGSLLALAIAFDLLCAAILWFLGLYDHSKFIFFFATVVPLILVTQLKATTTLSDSSVTIAVKLMSSEEISYSRITDVRVGPRTGAVQGAGVHLIDGAFAYLVGGRTLEIQTLAGSYLVSVKDPERVAVTLLERVAAYQKDHAHRAAEKPVTAYRKSGF</sequence>
<protein>
    <recommendedName>
        <fullName evidence="4">DUF304 domain-containing protein</fullName>
    </recommendedName>
</protein>
<organism evidence="2 3">
    <name type="scientific">Corynebacterium kalinowskii</name>
    <dbReference type="NCBI Taxonomy" id="2675216"/>
    <lineage>
        <taxon>Bacteria</taxon>
        <taxon>Bacillati</taxon>
        <taxon>Actinomycetota</taxon>
        <taxon>Actinomycetes</taxon>
        <taxon>Mycobacteriales</taxon>
        <taxon>Corynebacteriaceae</taxon>
        <taxon>Corynebacterium</taxon>
    </lineage>
</organism>
<dbReference type="EMBL" id="CP046452">
    <property type="protein sequence ID" value="QGU02996.1"/>
    <property type="molecule type" value="Genomic_DNA"/>
</dbReference>
<dbReference type="KEGG" id="ckw:CKALI_10725"/>
<name>A0A6B8VWE2_9CORY</name>
<keyword evidence="1" id="KW-0812">Transmembrane</keyword>
<reference evidence="3" key="1">
    <citation type="submission" date="2019-11" db="EMBL/GenBank/DDBJ databases">
        <title>Complete genome sequence of Corynebacterium kalinowskii 1959, a novel Corynebacterium species isolated from soil of a small paddock in Vilsendorf, Germany.</title>
        <authorList>
            <person name="Schaffert L."/>
            <person name="Ruwe M."/>
            <person name="Milse J."/>
            <person name="Hanuschka K."/>
            <person name="Ortseifen V."/>
            <person name="Droste J."/>
            <person name="Brandt D."/>
            <person name="Schlueter L."/>
            <person name="Kutter Y."/>
            <person name="Vinke S."/>
            <person name="Viehoefer P."/>
            <person name="Jacob L."/>
            <person name="Luebke N.-C."/>
            <person name="Schulte-Berndt E."/>
            <person name="Hain C."/>
            <person name="Linder M."/>
            <person name="Schmidt P."/>
            <person name="Wollenschlaeger L."/>
            <person name="Luttermann T."/>
            <person name="Thieme E."/>
            <person name="Hassa J."/>
            <person name="Haak M."/>
            <person name="Wittchen M."/>
            <person name="Mentz A."/>
            <person name="Persicke M."/>
            <person name="Busche T."/>
            <person name="Ruckert C."/>
        </authorList>
    </citation>
    <scope>NUCLEOTIDE SEQUENCE [LARGE SCALE GENOMIC DNA]</scope>
    <source>
        <strain evidence="3">1959</strain>
    </source>
</reference>
<gene>
    <name evidence="2" type="ORF">CKALI_10725</name>
</gene>
<feature type="transmembrane region" description="Helical" evidence="1">
    <location>
        <begin position="12"/>
        <end position="34"/>
    </location>
</feature>
<evidence type="ECO:0000313" key="3">
    <source>
        <dbReference type="Proteomes" id="UP000427071"/>
    </source>
</evidence>
<dbReference type="AlphaFoldDB" id="A0A6B8VWE2"/>
<proteinExistence type="predicted"/>